<organism evidence="2 3">
    <name type="scientific">Linnemannia elongata AG-77</name>
    <dbReference type="NCBI Taxonomy" id="1314771"/>
    <lineage>
        <taxon>Eukaryota</taxon>
        <taxon>Fungi</taxon>
        <taxon>Fungi incertae sedis</taxon>
        <taxon>Mucoromycota</taxon>
        <taxon>Mortierellomycotina</taxon>
        <taxon>Mortierellomycetes</taxon>
        <taxon>Mortierellales</taxon>
        <taxon>Mortierellaceae</taxon>
        <taxon>Linnemannia</taxon>
    </lineage>
</organism>
<dbReference type="AlphaFoldDB" id="A0A197JGF3"/>
<gene>
    <name evidence="2" type="ORF">K457DRAFT_142638</name>
</gene>
<keyword evidence="3" id="KW-1185">Reference proteome</keyword>
<name>A0A197JGF3_9FUNG</name>
<sequence length="155" mass="15984">MSSPAPSPTIATSTMSVPAPQTTGPTGPSSNVTWVCQETFHADNTTSCLRYPKVKRCITEGQASNQTFLCVDHDSISVGGSGPVPLPAGISPFMCTMTSCPLEAPVKEKPTPTNNGNNGSGNGKSGAMGLRSTETVKWTGILVLAMLVAPMVLGM</sequence>
<dbReference type="EMBL" id="KV442115">
    <property type="protein sequence ID" value="OAQ23586.1"/>
    <property type="molecule type" value="Genomic_DNA"/>
</dbReference>
<feature type="region of interest" description="Disordered" evidence="1">
    <location>
        <begin position="1"/>
        <end position="29"/>
    </location>
</feature>
<evidence type="ECO:0000313" key="2">
    <source>
        <dbReference type="EMBL" id="OAQ23586.1"/>
    </source>
</evidence>
<reference evidence="2 3" key="1">
    <citation type="submission" date="2016-05" db="EMBL/GenBank/DDBJ databases">
        <title>Genome sequencing reveals origins of a unique bacterial endosymbiosis in the earliest lineages of terrestrial Fungi.</title>
        <authorList>
            <consortium name="DOE Joint Genome Institute"/>
            <person name="Uehling J."/>
            <person name="Gryganskyi A."/>
            <person name="Hameed K."/>
            <person name="Tschaplinski T."/>
            <person name="Misztal P."/>
            <person name="Wu S."/>
            <person name="Desiro A."/>
            <person name="Vande Pol N."/>
            <person name="Du Z.-Y."/>
            <person name="Zienkiewicz A."/>
            <person name="Zienkiewicz K."/>
            <person name="Morin E."/>
            <person name="Tisserant E."/>
            <person name="Splivallo R."/>
            <person name="Hainaut M."/>
            <person name="Henrissat B."/>
            <person name="Ohm R."/>
            <person name="Kuo A."/>
            <person name="Yan J."/>
            <person name="Lipzen A."/>
            <person name="Nolan M."/>
            <person name="Labutti K."/>
            <person name="Barry K."/>
            <person name="Goldstein A."/>
            <person name="Labbe J."/>
            <person name="Schadt C."/>
            <person name="Tuskan G."/>
            <person name="Grigoriev I."/>
            <person name="Martin F."/>
            <person name="Vilgalys R."/>
            <person name="Bonito G."/>
        </authorList>
    </citation>
    <scope>NUCLEOTIDE SEQUENCE [LARGE SCALE GENOMIC DNA]</scope>
    <source>
        <strain evidence="2 3">AG-77</strain>
    </source>
</reference>
<proteinExistence type="predicted"/>
<dbReference type="OrthoDB" id="2434091at2759"/>
<evidence type="ECO:0000256" key="1">
    <source>
        <dbReference type="SAM" id="MobiDB-lite"/>
    </source>
</evidence>
<protein>
    <submittedName>
        <fullName evidence="2">Uncharacterized protein</fullName>
    </submittedName>
</protein>
<accession>A0A197JGF3</accession>
<evidence type="ECO:0000313" key="3">
    <source>
        <dbReference type="Proteomes" id="UP000078512"/>
    </source>
</evidence>
<feature type="compositionally biased region" description="Low complexity" evidence="1">
    <location>
        <begin position="1"/>
        <end position="16"/>
    </location>
</feature>
<feature type="region of interest" description="Disordered" evidence="1">
    <location>
        <begin position="105"/>
        <end position="128"/>
    </location>
</feature>
<dbReference type="Proteomes" id="UP000078512">
    <property type="component" value="Unassembled WGS sequence"/>
</dbReference>
<feature type="compositionally biased region" description="Polar residues" evidence="1">
    <location>
        <begin position="19"/>
        <end position="29"/>
    </location>
</feature>